<accession>A0A918EHG9</accession>
<dbReference type="Proteomes" id="UP000639606">
    <property type="component" value="Unassembled WGS sequence"/>
</dbReference>
<sequence length="52" mass="5395">MRGGSADTIPWDLEARVAEVSRTVLPALVSTGFGVSRLTRAGARVGGEGPNR</sequence>
<dbReference type="EMBL" id="BMRG01000021">
    <property type="protein sequence ID" value="GGP81468.1"/>
    <property type="molecule type" value="Genomic_DNA"/>
</dbReference>
<gene>
    <name evidence="1" type="ORF">GCM10010185_64290</name>
</gene>
<reference evidence="1" key="2">
    <citation type="submission" date="2020-09" db="EMBL/GenBank/DDBJ databases">
        <authorList>
            <person name="Sun Q."/>
            <person name="Ohkuma M."/>
        </authorList>
    </citation>
    <scope>NUCLEOTIDE SEQUENCE</scope>
    <source>
        <strain evidence="1">JCM 3313</strain>
    </source>
</reference>
<proteinExistence type="predicted"/>
<evidence type="ECO:0000313" key="2">
    <source>
        <dbReference type="Proteomes" id="UP000639606"/>
    </source>
</evidence>
<protein>
    <submittedName>
        <fullName evidence="1">Uncharacterized protein</fullName>
    </submittedName>
</protein>
<dbReference type="AlphaFoldDB" id="A0A918EHG9"/>
<keyword evidence="2" id="KW-1185">Reference proteome</keyword>
<reference evidence="1" key="1">
    <citation type="journal article" date="2014" name="Int. J. Syst. Evol. Microbiol.">
        <title>Complete genome sequence of Corynebacterium casei LMG S-19264T (=DSM 44701T), isolated from a smear-ripened cheese.</title>
        <authorList>
            <consortium name="US DOE Joint Genome Institute (JGI-PGF)"/>
            <person name="Walter F."/>
            <person name="Albersmeier A."/>
            <person name="Kalinowski J."/>
            <person name="Ruckert C."/>
        </authorList>
    </citation>
    <scope>NUCLEOTIDE SEQUENCE</scope>
    <source>
        <strain evidence="1">JCM 3313</strain>
    </source>
</reference>
<name>A0A918EHG9_9PSEU</name>
<evidence type="ECO:0000313" key="1">
    <source>
        <dbReference type="EMBL" id="GGP81468.1"/>
    </source>
</evidence>
<organism evidence="1 2">
    <name type="scientific">Saccharothrix coeruleofusca</name>
    <dbReference type="NCBI Taxonomy" id="33919"/>
    <lineage>
        <taxon>Bacteria</taxon>
        <taxon>Bacillati</taxon>
        <taxon>Actinomycetota</taxon>
        <taxon>Actinomycetes</taxon>
        <taxon>Pseudonocardiales</taxon>
        <taxon>Pseudonocardiaceae</taxon>
        <taxon>Saccharothrix</taxon>
    </lineage>
</organism>
<comment type="caution">
    <text evidence="1">The sequence shown here is derived from an EMBL/GenBank/DDBJ whole genome shotgun (WGS) entry which is preliminary data.</text>
</comment>